<dbReference type="EMBL" id="CAJEWN010000303">
    <property type="protein sequence ID" value="CAD2177720.1"/>
    <property type="molecule type" value="Genomic_DNA"/>
</dbReference>
<evidence type="ECO:0000256" key="1">
    <source>
        <dbReference type="SAM" id="MobiDB-lite"/>
    </source>
</evidence>
<accession>A0A6V7VRZ1</accession>
<reference evidence="2 3" key="1">
    <citation type="submission" date="2020-08" db="EMBL/GenBank/DDBJ databases">
        <authorList>
            <person name="Koutsovoulos G."/>
            <person name="Danchin GJ E."/>
        </authorList>
    </citation>
    <scope>NUCLEOTIDE SEQUENCE [LARGE SCALE GENOMIC DNA]</scope>
</reference>
<dbReference type="AlphaFoldDB" id="A0A6V7VRZ1"/>
<protein>
    <submittedName>
        <fullName evidence="2">Uncharacterized protein</fullName>
    </submittedName>
</protein>
<name>A0A6V7VRZ1_MELEN</name>
<organism evidence="2 3">
    <name type="scientific">Meloidogyne enterolobii</name>
    <name type="common">Root-knot nematode worm</name>
    <name type="synonym">Meloidogyne mayaguensis</name>
    <dbReference type="NCBI Taxonomy" id="390850"/>
    <lineage>
        <taxon>Eukaryota</taxon>
        <taxon>Metazoa</taxon>
        <taxon>Ecdysozoa</taxon>
        <taxon>Nematoda</taxon>
        <taxon>Chromadorea</taxon>
        <taxon>Rhabditida</taxon>
        <taxon>Tylenchina</taxon>
        <taxon>Tylenchomorpha</taxon>
        <taxon>Tylenchoidea</taxon>
        <taxon>Meloidogynidae</taxon>
        <taxon>Meloidogyninae</taxon>
        <taxon>Meloidogyne</taxon>
    </lineage>
</organism>
<gene>
    <name evidence="2" type="ORF">MENT_LOCUS29610</name>
</gene>
<dbReference type="Proteomes" id="UP000580250">
    <property type="component" value="Unassembled WGS sequence"/>
</dbReference>
<sequence length="262" mass="30680">MIKNVHRDTYDEVIESVIKRAKDQNVKHSKEENPKAILDAMIDYDEEEDESDDPDPNAVISLGEDEEEYKQKRIERKQRAETLVPEALLKRAQVLKVPRQGIFIHQCNDCRETQKKRQNFLYKAGSDINFMLTFELCAEDLDKNINLGTYYAAIWGFKEMYETPEEQASSFSKSDGVLYFRRGANIASGNDYKLLGLLKYCWILHQCDKCISLQRSLASDMFLHKCGEKYELSFMLCEACKDYNKDYQQKTFDMFSNFNKKK</sequence>
<evidence type="ECO:0000313" key="2">
    <source>
        <dbReference type="EMBL" id="CAD2177720.1"/>
    </source>
</evidence>
<feature type="compositionally biased region" description="Acidic residues" evidence="1">
    <location>
        <begin position="42"/>
        <end position="55"/>
    </location>
</feature>
<evidence type="ECO:0000313" key="3">
    <source>
        <dbReference type="Proteomes" id="UP000580250"/>
    </source>
</evidence>
<comment type="caution">
    <text evidence="2">The sequence shown here is derived from an EMBL/GenBank/DDBJ whole genome shotgun (WGS) entry which is preliminary data.</text>
</comment>
<proteinExistence type="predicted"/>
<feature type="region of interest" description="Disordered" evidence="1">
    <location>
        <begin position="42"/>
        <end position="65"/>
    </location>
</feature>